<organism evidence="6 7">
    <name type="scientific">Halomonas binhaiensis</name>
    <dbReference type="NCBI Taxonomy" id="2562282"/>
    <lineage>
        <taxon>Bacteria</taxon>
        <taxon>Pseudomonadati</taxon>
        <taxon>Pseudomonadota</taxon>
        <taxon>Gammaproteobacteria</taxon>
        <taxon>Oceanospirillales</taxon>
        <taxon>Halomonadaceae</taxon>
        <taxon>Halomonas</taxon>
    </lineage>
</organism>
<keyword evidence="7" id="KW-1185">Reference proteome</keyword>
<dbReference type="GO" id="GO:0043565">
    <property type="term" value="F:sequence-specific DNA binding"/>
    <property type="evidence" value="ECO:0007669"/>
    <property type="project" value="TreeGrafter"/>
</dbReference>
<dbReference type="SUPFAM" id="SSF46785">
    <property type="entry name" value="Winged helix' DNA-binding domain"/>
    <property type="match status" value="1"/>
</dbReference>
<comment type="similarity">
    <text evidence="1">Belongs to the LysR transcriptional regulatory family.</text>
</comment>
<dbReference type="Pfam" id="PF00126">
    <property type="entry name" value="HTH_1"/>
    <property type="match status" value="1"/>
</dbReference>
<accession>A0A856QVC4</accession>
<gene>
    <name evidence="6" type="ORF">E4T21_00740</name>
</gene>
<feature type="domain" description="HTH lysR-type" evidence="5">
    <location>
        <begin position="10"/>
        <end position="67"/>
    </location>
</feature>
<dbReference type="InterPro" id="IPR000847">
    <property type="entry name" value="LysR_HTH_N"/>
</dbReference>
<keyword evidence="4" id="KW-0804">Transcription</keyword>
<dbReference type="InterPro" id="IPR036390">
    <property type="entry name" value="WH_DNA-bd_sf"/>
</dbReference>
<dbReference type="KEGG" id="hbh:E4T21_00740"/>
<dbReference type="GO" id="GO:0006351">
    <property type="term" value="P:DNA-templated transcription"/>
    <property type="evidence" value="ECO:0007669"/>
    <property type="project" value="TreeGrafter"/>
</dbReference>
<keyword evidence="2" id="KW-0805">Transcription regulation</keyword>
<dbReference type="AlphaFoldDB" id="A0A856QVC4"/>
<dbReference type="PANTHER" id="PTHR30537">
    <property type="entry name" value="HTH-TYPE TRANSCRIPTIONAL REGULATOR"/>
    <property type="match status" value="1"/>
</dbReference>
<dbReference type="RefSeq" id="WP_205423433.1">
    <property type="nucleotide sequence ID" value="NZ_CP038437.2"/>
</dbReference>
<evidence type="ECO:0000313" key="7">
    <source>
        <dbReference type="Proteomes" id="UP000324285"/>
    </source>
</evidence>
<evidence type="ECO:0000256" key="3">
    <source>
        <dbReference type="ARBA" id="ARBA00023125"/>
    </source>
</evidence>
<dbReference type="Proteomes" id="UP000324285">
    <property type="component" value="Chromosome"/>
</dbReference>
<dbReference type="Pfam" id="PF03466">
    <property type="entry name" value="LysR_substrate"/>
    <property type="match status" value="1"/>
</dbReference>
<dbReference type="SUPFAM" id="SSF53850">
    <property type="entry name" value="Periplasmic binding protein-like II"/>
    <property type="match status" value="1"/>
</dbReference>
<name>A0A856QVC4_9GAMM</name>
<dbReference type="InterPro" id="IPR005119">
    <property type="entry name" value="LysR_subst-bd"/>
</dbReference>
<dbReference type="PROSITE" id="PS50931">
    <property type="entry name" value="HTH_LYSR"/>
    <property type="match status" value="1"/>
</dbReference>
<evidence type="ECO:0000313" key="6">
    <source>
        <dbReference type="EMBL" id="QEM83843.2"/>
    </source>
</evidence>
<keyword evidence="3" id="KW-0238">DNA-binding</keyword>
<evidence type="ECO:0000259" key="5">
    <source>
        <dbReference type="PROSITE" id="PS50931"/>
    </source>
</evidence>
<proteinExistence type="inferred from homology"/>
<evidence type="ECO:0000256" key="1">
    <source>
        <dbReference type="ARBA" id="ARBA00009437"/>
    </source>
</evidence>
<dbReference type="PANTHER" id="PTHR30537:SF1">
    <property type="entry name" value="HTH-TYPE TRANSCRIPTIONAL REGULATOR PGRR"/>
    <property type="match status" value="1"/>
</dbReference>
<dbReference type="Gene3D" id="3.40.190.290">
    <property type="match status" value="1"/>
</dbReference>
<evidence type="ECO:0000256" key="4">
    <source>
        <dbReference type="ARBA" id="ARBA00023163"/>
    </source>
</evidence>
<dbReference type="InterPro" id="IPR058163">
    <property type="entry name" value="LysR-type_TF_proteobact-type"/>
</dbReference>
<dbReference type="InterPro" id="IPR036388">
    <property type="entry name" value="WH-like_DNA-bd_sf"/>
</dbReference>
<reference evidence="6" key="1">
    <citation type="submission" date="2021-02" db="EMBL/GenBank/DDBJ databases">
        <title>Strain Y2R2, a novel species of the genus Halomonas.</title>
        <authorList>
            <person name="Huang H."/>
        </authorList>
    </citation>
    <scope>NUCLEOTIDE SEQUENCE</scope>
    <source>
        <strain evidence="6">Y2R2</strain>
    </source>
</reference>
<dbReference type="EMBL" id="CP038437">
    <property type="protein sequence ID" value="QEM83843.2"/>
    <property type="molecule type" value="Genomic_DNA"/>
</dbReference>
<protein>
    <submittedName>
        <fullName evidence="6">LysR family transcriptional regulator</fullName>
    </submittedName>
</protein>
<dbReference type="Gene3D" id="1.10.10.10">
    <property type="entry name" value="Winged helix-like DNA-binding domain superfamily/Winged helix DNA-binding domain"/>
    <property type="match status" value="1"/>
</dbReference>
<dbReference type="GO" id="GO:0003700">
    <property type="term" value="F:DNA-binding transcription factor activity"/>
    <property type="evidence" value="ECO:0007669"/>
    <property type="project" value="InterPro"/>
</dbReference>
<dbReference type="FunFam" id="1.10.10.10:FF:000001">
    <property type="entry name" value="LysR family transcriptional regulator"/>
    <property type="match status" value="1"/>
</dbReference>
<evidence type="ECO:0000256" key="2">
    <source>
        <dbReference type="ARBA" id="ARBA00023015"/>
    </source>
</evidence>
<sequence>MNYREAKMRLPLTALEVFAAIARHGSLRAAANALGIKPSTVSHQLKSLEDQLGAPLFIRTTRSISLTEAGRALIRGAGPAFEQLAGAVESARTSGHAARGTLKLTIPEFAYRLVVGPALASFCATYPEIEVELSLTDALTDILDDELHAGFRLGDRIAQDMVAVRMTPPLALTVAASPYYLSAVGHPKTPEDLLDHSCIRYRYQPSGHIAPWSFHTRDGEISVDVRGHLIADSLPVLVDLATQGAGLIYTFHDYVAEEFATGTLLPVLERHMPETQGIFLYFPREYRDMVPLRLLLDHLTQQGSSG</sequence>